<organism evidence="7 8">
    <name type="scientific">Thraustotheca clavata</name>
    <dbReference type="NCBI Taxonomy" id="74557"/>
    <lineage>
        <taxon>Eukaryota</taxon>
        <taxon>Sar</taxon>
        <taxon>Stramenopiles</taxon>
        <taxon>Oomycota</taxon>
        <taxon>Saprolegniomycetes</taxon>
        <taxon>Saprolegniales</taxon>
        <taxon>Achlyaceae</taxon>
        <taxon>Thraustotheca</taxon>
    </lineage>
</organism>
<evidence type="ECO:0000256" key="5">
    <source>
        <dbReference type="SAM" id="Coils"/>
    </source>
</evidence>
<evidence type="ECO:0000256" key="2">
    <source>
        <dbReference type="ARBA" id="ARBA00022771"/>
    </source>
</evidence>
<reference evidence="7 8" key="1">
    <citation type="journal article" date="2014" name="Genome Biol. Evol.">
        <title>The secreted proteins of Achlya hypogyna and Thraustotheca clavata identify the ancestral oomycete secretome and reveal gene acquisitions by horizontal gene transfer.</title>
        <authorList>
            <person name="Misner I."/>
            <person name="Blouin N."/>
            <person name="Leonard G."/>
            <person name="Richards T.A."/>
            <person name="Lane C.E."/>
        </authorList>
    </citation>
    <scope>NUCLEOTIDE SEQUENCE [LARGE SCALE GENOMIC DNA]</scope>
    <source>
        <strain evidence="7 8">ATCC 34112</strain>
    </source>
</reference>
<dbReference type="PANTHER" id="PTHR39490:SF8">
    <property type="entry name" value="ZINC FINGER FYVE DOMAIN-CONTAINING PROTEIN 21"/>
    <property type="match status" value="1"/>
</dbReference>
<dbReference type="InterPro" id="IPR000306">
    <property type="entry name" value="Znf_FYVE"/>
</dbReference>
<feature type="coiled-coil region" evidence="5">
    <location>
        <begin position="191"/>
        <end position="218"/>
    </location>
</feature>
<dbReference type="OrthoDB" id="70570at2759"/>
<dbReference type="CDD" id="cd00065">
    <property type="entry name" value="FYVE_like_SF"/>
    <property type="match status" value="1"/>
</dbReference>
<dbReference type="AlphaFoldDB" id="A0A1W0A2E2"/>
<gene>
    <name evidence="7" type="ORF">THRCLA_20943</name>
</gene>
<keyword evidence="1" id="KW-0479">Metal-binding</keyword>
<dbReference type="PROSITE" id="PS50178">
    <property type="entry name" value="ZF_FYVE"/>
    <property type="match status" value="1"/>
</dbReference>
<dbReference type="SUPFAM" id="SSF57903">
    <property type="entry name" value="FYVE/PHD zinc finger"/>
    <property type="match status" value="1"/>
</dbReference>
<dbReference type="SMART" id="SM00064">
    <property type="entry name" value="FYVE"/>
    <property type="match status" value="1"/>
</dbReference>
<accession>A0A1W0A2E2</accession>
<keyword evidence="2 4" id="KW-0863">Zinc-finger</keyword>
<evidence type="ECO:0000256" key="1">
    <source>
        <dbReference type="ARBA" id="ARBA00022723"/>
    </source>
</evidence>
<dbReference type="InterPro" id="IPR017455">
    <property type="entry name" value="Znf_FYVE-rel"/>
</dbReference>
<comment type="caution">
    <text evidence="7">The sequence shown here is derived from an EMBL/GenBank/DDBJ whole genome shotgun (WGS) entry which is preliminary data.</text>
</comment>
<protein>
    <recommendedName>
        <fullName evidence="6">FYVE-type domain-containing protein</fullName>
    </recommendedName>
</protein>
<proteinExistence type="predicted"/>
<keyword evidence="5" id="KW-0175">Coiled coil</keyword>
<evidence type="ECO:0000256" key="3">
    <source>
        <dbReference type="ARBA" id="ARBA00022833"/>
    </source>
</evidence>
<dbReference type="InterPro" id="IPR013083">
    <property type="entry name" value="Znf_RING/FYVE/PHD"/>
</dbReference>
<name>A0A1W0A2E2_9STRA</name>
<feature type="domain" description="FYVE-type" evidence="6">
    <location>
        <begin position="125"/>
        <end position="183"/>
    </location>
</feature>
<keyword evidence="3" id="KW-0862">Zinc</keyword>
<dbReference type="GO" id="GO:0008270">
    <property type="term" value="F:zinc ion binding"/>
    <property type="evidence" value="ECO:0007669"/>
    <property type="project" value="UniProtKB-KW"/>
</dbReference>
<dbReference type="InterPro" id="IPR011011">
    <property type="entry name" value="Znf_FYVE_PHD"/>
</dbReference>
<evidence type="ECO:0000313" key="7">
    <source>
        <dbReference type="EMBL" id="OQS04200.1"/>
    </source>
</evidence>
<dbReference type="EMBL" id="JNBS01000664">
    <property type="protein sequence ID" value="OQS04200.1"/>
    <property type="molecule type" value="Genomic_DNA"/>
</dbReference>
<dbReference type="Pfam" id="PF01363">
    <property type="entry name" value="FYVE"/>
    <property type="match status" value="1"/>
</dbReference>
<dbReference type="PANTHER" id="PTHR39490">
    <property type="entry name" value="ARRESTIN DOMAIN-CONTAINING PROTEIN D"/>
    <property type="match status" value="1"/>
</dbReference>
<dbReference type="Gene3D" id="3.30.40.10">
    <property type="entry name" value="Zinc/RING finger domain, C3HC4 (zinc finger)"/>
    <property type="match status" value="1"/>
</dbReference>
<evidence type="ECO:0000313" key="8">
    <source>
        <dbReference type="Proteomes" id="UP000243217"/>
    </source>
</evidence>
<keyword evidence="8" id="KW-1185">Reference proteome</keyword>
<evidence type="ECO:0000259" key="6">
    <source>
        <dbReference type="PROSITE" id="PS50178"/>
    </source>
</evidence>
<dbReference type="InterPro" id="IPR052113">
    <property type="entry name" value="FYVE-type_Zinc_Finger"/>
</dbReference>
<sequence length="352" mass="39271">MPKQAPTTISCRKSSRDGLKANHHRVQSEVLQPNVLAALQPIKHGRNLSFNTPTKLADIQSIRHASVKANGVTGEPRIVLASSFRRRLSNASYETQDDDTTILQLSAPIAERNPLETYNVTWVHDVDVLDCSVCHTRFSFFFRRHHCRSCGSIVCSNCSQTRKPVYGLINLHRVCDDCISNGVWINPNDVRAALFDKKEAEQRELDRIKQELDGFRTRLHEISSSDPTPVVNELQAITRIVDGIKNAAEVTPSQLQYEETNFTTSPHVIIPAIEVADLIIGANKPQDISNDMILLSDYEHDQVPNLSPTVQSMQVPLVDVKTLYAKRVLSTSTFNEPFLGGKQSCAGCCRIS</sequence>
<evidence type="ECO:0000256" key="4">
    <source>
        <dbReference type="PROSITE-ProRule" id="PRU00091"/>
    </source>
</evidence>
<dbReference type="Proteomes" id="UP000243217">
    <property type="component" value="Unassembled WGS sequence"/>
</dbReference>